<proteinExistence type="inferred from homology"/>
<evidence type="ECO:0000256" key="4">
    <source>
        <dbReference type="ARBA" id="ARBA00022989"/>
    </source>
</evidence>
<dbReference type="Proteomes" id="UP000632125">
    <property type="component" value="Unassembled WGS sequence"/>
</dbReference>
<name>A0A927CTK7_9BACL</name>
<sequence length="306" mass="32997">MDRLKGRLYLFCAFSLAGTSVIAARFVNDKLGTYTITAVSLLFALLFLLPLTWTELVNTVRRLHAKDWMLLLVQALFGIFLFRMFLLYGLLHTSAAEAGILTGATPAATVVLALLLLKEPVDRTKLTGILSTIGGIVLIQGIFSAGGKFSAEHVLGNVLVLCAALSESLFNIFSRTAAVGTVRSRREPLHPLVQSTLVCAAALVLCLVPSFFENPVSSLSFIGWREWLALIWYGPFVTAIAFIFWYAGIKRCPASEAAAFSGMMPFTALLLSVSVLGEHAGWQQWTGGGLVVLGMVLIGGGVRAKD</sequence>
<accession>A0A927CTK7</accession>
<comment type="subcellular location">
    <subcellularLocation>
        <location evidence="1">Endomembrane system</location>
        <topology evidence="1">Multi-pass membrane protein</topology>
    </subcellularLocation>
</comment>
<feature type="transmembrane region" description="Helical" evidence="6">
    <location>
        <begin position="282"/>
        <end position="302"/>
    </location>
</feature>
<gene>
    <name evidence="8" type="ORF">IDH41_25810</name>
</gene>
<feature type="transmembrane region" description="Helical" evidence="6">
    <location>
        <begin position="258"/>
        <end position="276"/>
    </location>
</feature>
<feature type="domain" description="EamA" evidence="7">
    <location>
        <begin position="5"/>
        <end position="139"/>
    </location>
</feature>
<dbReference type="Pfam" id="PF00892">
    <property type="entry name" value="EamA"/>
    <property type="match status" value="2"/>
</dbReference>
<dbReference type="PANTHER" id="PTHR32322:SF2">
    <property type="entry name" value="EAMA DOMAIN-CONTAINING PROTEIN"/>
    <property type="match status" value="1"/>
</dbReference>
<comment type="similarity">
    <text evidence="2">Belongs to the EamA transporter family.</text>
</comment>
<keyword evidence="4 6" id="KW-1133">Transmembrane helix</keyword>
<dbReference type="SUPFAM" id="SSF103481">
    <property type="entry name" value="Multidrug resistance efflux transporter EmrE"/>
    <property type="match status" value="2"/>
</dbReference>
<comment type="caution">
    <text evidence="8">The sequence shown here is derived from an EMBL/GenBank/DDBJ whole genome shotgun (WGS) entry which is preliminary data.</text>
</comment>
<feature type="transmembrane region" description="Helical" evidence="6">
    <location>
        <begin position="153"/>
        <end position="172"/>
    </location>
</feature>
<dbReference type="InterPro" id="IPR037185">
    <property type="entry name" value="EmrE-like"/>
</dbReference>
<evidence type="ECO:0000256" key="6">
    <source>
        <dbReference type="SAM" id="Phobius"/>
    </source>
</evidence>
<reference evidence="8" key="1">
    <citation type="submission" date="2020-09" db="EMBL/GenBank/DDBJ databases">
        <title>A novel bacterium of genus Paenibacillus, isolated from South China Sea.</title>
        <authorList>
            <person name="Huang H."/>
            <person name="Mo K."/>
            <person name="Hu Y."/>
        </authorList>
    </citation>
    <scope>NUCLEOTIDE SEQUENCE</scope>
    <source>
        <strain evidence="8">IB182493</strain>
    </source>
</reference>
<feature type="transmembrane region" description="Helical" evidence="6">
    <location>
        <begin position="129"/>
        <end position="147"/>
    </location>
</feature>
<evidence type="ECO:0000256" key="5">
    <source>
        <dbReference type="ARBA" id="ARBA00023136"/>
    </source>
</evidence>
<dbReference type="EMBL" id="JACXIY010000039">
    <property type="protein sequence ID" value="MBD2872001.1"/>
    <property type="molecule type" value="Genomic_DNA"/>
</dbReference>
<evidence type="ECO:0000259" key="7">
    <source>
        <dbReference type="Pfam" id="PF00892"/>
    </source>
</evidence>
<evidence type="ECO:0000256" key="3">
    <source>
        <dbReference type="ARBA" id="ARBA00022692"/>
    </source>
</evidence>
<feature type="transmembrane region" description="Helical" evidence="6">
    <location>
        <begin position="227"/>
        <end position="246"/>
    </location>
</feature>
<keyword evidence="5 6" id="KW-0472">Membrane</keyword>
<evidence type="ECO:0000313" key="9">
    <source>
        <dbReference type="Proteomes" id="UP000632125"/>
    </source>
</evidence>
<keyword evidence="3 6" id="KW-0812">Transmembrane</keyword>
<dbReference type="InterPro" id="IPR050638">
    <property type="entry name" value="AA-Vitamin_Transporters"/>
</dbReference>
<dbReference type="Gene3D" id="1.10.3730.20">
    <property type="match status" value="1"/>
</dbReference>
<protein>
    <submittedName>
        <fullName evidence="8">EamA family transporter</fullName>
    </submittedName>
</protein>
<feature type="transmembrane region" description="Helical" evidence="6">
    <location>
        <begin position="98"/>
        <end position="117"/>
    </location>
</feature>
<keyword evidence="9" id="KW-1185">Reference proteome</keyword>
<dbReference type="GO" id="GO:0016020">
    <property type="term" value="C:membrane"/>
    <property type="evidence" value="ECO:0007669"/>
    <property type="project" value="UniProtKB-SubCell"/>
</dbReference>
<evidence type="ECO:0000256" key="1">
    <source>
        <dbReference type="ARBA" id="ARBA00004127"/>
    </source>
</evidence>
<evidence type="ECO:0000256" key="2">
    <source>
        <dbReference type="ARBA" id="ARBA00007362"/>
    </source>
</evidence>
<feature type="transmembrane region" description="Helical" evidence="6">
    <location>
        <begin position="192"/>
        <end position="212"/>
    </location>
</feature>
<feature type="domain" description="EamA" evidence="7">
    <location>
        <begin position="155"/>
        <end position="298"/>
    </location>
</feature>
<feature type="transmembrane region" description="Helical" evidence="6">
    <location>
        <begin position="68"/>
        <end position="86"/>
    </location>
</feature>
<dbReference type="AlphaFoldDB" id="A0A927CTK7"/>
<feature type="transmembrane region" description="Helical" evidence="6">
    <location>
        <begin position="33"/>
        <end position="56"/>
    </location>
</feature>
<evidence type="ECO:0000313" key="8">
    <source>
        <dbReference type="EMBL" id="MBD2872001.1"/>
    </source>
</evidence>
<dbReference type="RefSeq" id="WP_190866303.1">
    <property type="nucleotide sequence ID" value="NZ_JACXIY010000039.1"/>
</dbReference>
<dbReference type="InterPro" id="IPR000620">
    <property type="entry name" value="EamA_dom"/>
</dbReference>
<dbReference type="PANTHER" id="PTHR32322">
    <property type="entry name" value="INNER MEMBRANE TRANSPORTER"/>
    <property type="match status" value="1"/>
</dbReference>
<organism evidence="8 9">
    <name type="scientific">Paenibacillus arenilitoris</name>
    <dbReference type="NCBI Taxonomy" id="2772299"/>
    <lineage>
        <taxon>Bacteria</taxon>
        <taxon>Bacillati</taxon>
        <taxon>Bacillota</taxon>
        <taxon>Bacilli</taxon>
        <taxon>Bacillales</taxon>
        <taxon>Paenibacillaceae</taxon>
        <taxon>Paenibacillus</taxon>
    </lineage>
</organism>